<proteinExistence type="predicted"/>
<keyword evidence="1" id="KW-1185">Reference proteome</keyword>
<accession>A0A915JQF0</accession>
<reference evidence="2" key="1">
    <citation type="submission" date="2022-11" db="UniProtKB">
        <authorList>
            <consortium name="WormBaseParasite"/>
        </authorList>
    </citation>
    <scope>IDENTIFICATION</scope>
</reference>
<name>A0A915JQF0_ROMCU</name>
<evidence type="ECO:0000313" key="2">
    <source>
        <dbReference type="WBParaSite" id="nRc.2.0.1.t28136-RA"/>
    </source>
</evidence>
<dbReference type="AlphaFoldDB" id="A0A915JQF0"/>
<evidence type="ECO:0000313" key="1">
    <source>
        <dbReference type="Proteomes" id="UP000887565"/>
    </source>
</evidence>
<organism evidence="1 2">
    <name type="scientific">Romanomermis culicivorax</name>
    <name type="common">Nematode worm</name>
    <dbReference type="NCBI Taxonomy" id="13658"/>
    <lineage>
        <taxon>Eukaryota</taxon>
        <taxon>Metazoa</taxon>
        <taxon>Ecdysozoa</taxon>
        <taxon>Nematoda</taxon>
        <taxon>Enoplea</taxon>
        <taxon>Dorylaimia</taxon>
        <taxon>Mermithida</taxon>
        <taxon>Mermithoidea</taxon>
        <taxon>Mermithidae</taxon>
        <taxon>Romanomermis</taxon>
    </lineage>
</organism>
<protein>
    <submittedName>
        <fullName evidence="2">MICOS complex subunit</fullName>
    </submittedName>
</protein>
<dbReference type="Proteomes" id="UP000887565">
    <property type="component" value="Unplaced"/>
</dbReference>
<dbReference type="WBParaSite" id="nRc.2.0.1.t28136-RA">
    <property type="protein sequence ID" value="nRc.2.0.1.t28136-RA"/>
    <property type="gene ID" value="nRc.2.0.1.g28136"/>
</dbReference>
<sequence>MKSQMERCLLLPNTRRKKKSSFDAICPKEPETKETVIDNKDGMKADLEKLPADKALAFSKRLHMKMRSNLKTVDRVSRVIMNLQMLKDMIGALIRGDYKTFAVNAAFIASGPLLECLSMKITAKGASMGGSLLGKGVVMSTPFLSRLPIMGFVGYDLYEQAHPYVRYYIFPSYDENEDFIKNNVINLRSSVTRSAHSWPKEVANTKLVCADNSELDVDKTSRLLLNCTNSFGYESSSSNSNSAVILIGDGDDTINRQPFWLGMATNKLRVALKMICFPCMEMILQVSLMEKLGKTF</sequence>